<sequence length="580" mass="64989">MTSPSQLRIDVGSDPPVPQIAALFLVNFDNRKGYFSALPLRLAETNSGFSYTLGWHKTIDNVQIEGVVEFKSLPSGLHNVEEDLVYFIHDDYAGLSAFVKKPDEESERSARMLAVGVLVPLEHGRIGRIWRHAISLQQLARAQINDLRDTTLLEEYWNKQRLQPDDSAIQSPVEANGKQSNGYRKARSMSAATTSMPTQHRLMPHHPAATLLDALRTFGPLIFPVYRAALLRRRILIITDTPVEFCCNLVYIISILSSVSKSLLSQLPSSEAPEPWLKPLYTVGVLDIPELEKTERWIACTTDDVLSTKPHLYDVLVFMPRSGPDHAPQKAFPRIVRSTPQLSKGFPTTSTKASERDFNRFVHLQQGLHRYPRCHIGIDDTDEEQNDDAASVSSHSSAYFDNKAVIEPASWSKVAYTSLVWWASAGDRRAGLTDSEEGESEQDLSLLQGEHDDQTQEVALVAYFHQMTARLFDTVAAAVARADGGEVHEAYHDESDNDESPPGEVSEYQMGSEDRETEHLLSTKDEQPDIEITQEDMVTMGLDSWSASDKKFVEEFIQLWWGRKAAVHAAVIECCGLRIL</sequence>
<protein>
    <recommendedName>
        <fullName evidence="2">DUF4484 domain-containing protein</fullName>
    </recommendedName>
</protein>
<organism evidence="3 4">
    <name type="scientific">Knufia peltigerae</name>
    <dbReference type="NCBI Taxonomy" id="1002370"/>
    <lineage>
        <taxon>Eukaryota</taxon>
        <taxon>Fungi</taxon>
        <taxon>Dikarya</taxon>
        <taxon>Ascomycota</taxon>
        <taxon>Pezizomycotina</taxon>
        <taxon>Eurotiomycetes</taxon>
        <taxon>Chaetothyriomycetidae</taxon>
        <taxon>Chaetothyriales</taxon>
        <taxon>Trichomeriaceae</taxon>
        <taxon>Knufia</taxon>
    </lineage>
</organism>
<feature type="region of interest" description="Disordered" evidence="1">
    <location>
        <begin position="489"/>
        <end position="525"/>
    </location>
</feature>
<dbReference type="PANTHER" id="PTHR28153:SF1">
    <property type="entry name" value="DUF4484 DOMAIN-CONTAINING PROTEIN"/>
    <property type="match status" value="1"/>
</dbReference>
<evidence type="ECO:0000259" key="2">
    <source>
        <dbReference type="Pfam" id="PF14831"/>
    </source>
</evidence>
<dbReference type="AlphaFoldDB" id="A0AA38XZQ5"/>
<feature type="region of interest" description="Disordered" evidence="1">
    <location>
        <begin position="167"/>
        <end position="190"/>
    </location>
</feature>
<dbReference type="Pfam" id="PF09804">
    <property type="entry name" value="DENND11"/>
    <property type="match status" value="1"/>
</dbReference>
<proteinExistence type="predicted"/>
<dbReference type="GO" id="GO:0005811">
    <property type="term" value="C:lipid droplet"/>
    <property type="evidence" value="ECO:0007669"/>
    <property type="project" value="TreeGrafter"/>
</dbReference>
<evidence type="ECO:0000313" key="3">
    <source>
        <dbReference type="EMBL" id="KAJ9630177.1"/>
    </source>
</evidence>
<gene>
    <name evidence="3" type="ORF">H2204_008682</name>
</gene>
<accession>A0AA38XZQ5</accession>
<dbReference type="Proteomes" id="UP001172681">
    <property type="component" value="Unassembled WGS sequence"/>
</dbReference>
<feature type="compositionally biased region" description="Basic and acidic residues" evidence="1">
    <location>
        <begin position="512"/>
        <end position="525"/>
    </location>
</feature>
<dbReference type="InterPro" id="IPR053056">
    <property type="entry name" value="Lipid_Metab_Assoc_Protein"/>
</dbReference>
<reference evidence="3" key="1">
    <citation type="submission" date="2022-10" db="EMBL/GenBank/DDBJ databases">
        <title>Culturing micro-colonial fungi from biological soil crusts in the Mojave desert and describing Neophaeococcomyces mojavensis, and introducing the new genera and species Taxawa tesnikishii.</title>
        <authorList>
            <person name="Kurbessoian T."/>
            <person name="Stajich J.E."/>
        </authorList>
    </citation>
    <scope>NUCLEOTIDE SEQUENCE</scope>
    <source>
        <strain evidence="3">TK_35</strain>
    </source>
</reference>
<dbReference type="InterPro" id="IPR028115">
    <property type="entry name" value="DUF4484"/>
</dbReference>
<comment type="caution">
    <text evidence="3">The sequence shown here is derived from an EMBL/GenBank/DDBJ whole genome shotgun (WGS) entry which is preliminary data.</text>
</comment>
<keyword evidence="4" id="KW-1185">Reference proteome</keyword>
<evidence type="ECO:0000313" key="4">
    <source>
        <dbReference type="Proteomes" id="UP001172681"/>
    </source>
</evidence>
<dbReference type="EMBL" id="JAPDRN010000064">
    <property type="protein sequence ID" value="KAJ9630177.1"/>
    <property type="molecule type" value="Genomic_DNA"/>
</dbReference>
<name>A0AA38XZQ5_9EURO</name>
<feature type="domain" description="DUF4484" evidence="2">
    <location>
        <begin position="406"/>
        <end position="579"/>
    </location>
</feature>
<dbReference type="PANTHER" id="PTHR28153">
    <property type="entry name" value="PROTEIN, PUTATIVE-RELATED"/>
    <property type="match status" value="1"/>
</dbReference>
<evidence type="ECO:0000256" key="1">
    <source>
        <dbReference type="SAM" id="MobiDB-lite"/>
    </source>
</evidence>
<dbReference type="InterPro" id="IPR018626">
    <property type="entry name" value="LCHN/Anr2"/>
</dbReference>
<dbReference type="Pfam" id="PF14831">
    <property type="entry name" value="DUF4484"/>
    <property type="match status" value="1"/>
</dbReference>